<dbReference type="GO" id="GO:0036503">
    <property type="term" value="P:ERAD pathway"/>
    <property type="evidence" value="ECO:0007669"/>
    <property type="project" value="TreeGrafter"/>
</dbReference>
<dbReference type="InterPro" id="IPR040693">
    <property type="entry name" value="UGGT_TRXL_1"/>
</dbReference>
<dbReference type="GO" id="GO:0018279">
    <property type="term" value="P:protein N-linked glycosylation via asparagine"/>
    <property type="evidence" value="ECO:0007669"/>
    <property type="project" value="TreeGrafter"/>
</dbReference>
<reference evidence="3 4" key="1">
    <citation type="journal article" date="2021" name="Elife">
        <title>Chloroplast acquisition without the gene transfer in kleptoplastic sea slugs, Plakobranchus ocellatus.</title>
        <authorList>
            <person name="Maeda T."/>
            <person name="Takahashi S."/>
            <person name="Yoshida T."/>
            <person name="Shimamura S."/>
            <person name="Takaki Y."/>
            <person name="Nagai Y."/>
            <person name="Toyoda A."/>
            <person name="Suzuki Y."/>
            <person name="Arimoto A."/>
            <person name="Ishii H."/>
            <person name="Satoh N."/>
            <person name="Nishiyama T."/>
            <person name="Hasebe M."/>
            <person name="Maruyama T."/>
            <person name="Minagawa J."/>
            <person name="Obokata J."/>
            <person name="Shigenobu S."/>
        </authorList>
    </citation>
    <scope>NUCLEOTIDE SEQUENCE [LARGE SCALE GENOMIC DNA]</scope>
</reference>
<dbReference type="Pfam" id="PF18400">
    <property type="entry name" value="Thioredoxin_12"/>
    <property type="match status" value="1"/>
</dbReference>
<evidence type="ECO:0000256" key="1">
    <source>
        <dbReference type="SAM" id="SignalP"/>
    </source>
</evidence>
<evidence type="ECO:0000259" key="2">
    <source>
        <dbReference type="Pfam" id="PF18400"/>
    </source>
</evidence>
<feature type="signal peptide" evidence="1">
    <location>
        <begin position="1"/>
        <end position="31"/>
    </location>
</feature>
<feature type="chain" id="PRO_5043584987" evidence="1">
    <location>
        <begin position="32"/>
        <end position="266"/>
    </location>
</feature>
<dbReference type="GO" id="GO:0003980">
    <property type="term" value="F:UDP-glucose:glycoprotein glucosyltransferase activity"/>
    <property type="evidence" value="ECO:0007669"/>
    <property type="project" value="InterPro"/>
</dbReference>
<dbReference type="Proteomes" id="UP000762676">
    <property type="component" value="Unassembled WGS sequence"/>
</dbReference>
<evidence type="ECO:0000313" key="3">
    <source>
        <dbReference type="EMBL" id="GFR63374.1"/>
    </source>
</evidence>
<name>A0AAV4EQZ0_9GAST</name>
<comment type="caution">
    <text evidence="3">The sequence shown here is derived from an EMBL/GenBank/DDBJ whole genome shotgun (WGS) entry which is preliminary data.</text>
</comment>
<dbReference type="PANTHER" id="PTHR11226:SF0">
    <property type="entry name" value="UDP-GLUCOSE:GLYCOPROTEIN GLUCOSYLTRANSFERASE"/>
    <property type="match status" value="1"/>
</dbReference>
<accession>A0AAV4EQZ0</accession>
<feature type="domain" description="UGGT thioredoxin-like" evidence="2">
    <location>
        <begin position="46"/>
        <end position="236"/>
    </location>
</feature>
<gene>
    <name evidence="3" type="ORF">ElyMa_000154400</name>
</gene>
<dbReference type="EMBL" id="BMAT01000288">
    <property type="protein sequence ID" value="GFR63374.1"/>
    <property type="molecule type" value="Genomic_DNA"/>
</dbReference>
<dbReference type="AlphaFoldDB" id="A0AAV4EQZ0"/>
<proteinExistence type="predicted"/>
<keyword evidence="4" id="KW-1185">Reference proteome</keyword>
<keyword evidence="1" id="KW-0732">Signal</keyword>
<evidence type="ECO:0000313" key="4">
    <source>
        <dbReference type="Proteomes" id="UP000762676"/>
    </source>
</evidence>
<dbReference type="GO" id="GO:0051082">
    <property type="term" value="F:unfolded protein binding"/>
    <property type="evidence" value="ECO:0007669"/>
    <property type="project" value="TreeGrafter"/>
</dbReference>
<dbReference type="PANTHER" id="PTHR11226">
    <property type="entry name" value="UDP-GLUCOSE GLYCOPROTEIN:GLUCOSYLTRANSFERASE"/>
    <property type="match status" value="1"/>
</dbReference>
<organism evidence="3 4">
    <name type="scientific">Elysia marginata</name>
    <dbReference type="NCBI Taxonomy" id="1093978"/>
    <lineage>
        <taxon>Eukaryota</taxon>
        <taxon>Metazoa</taxon>
        <taxon>Spiralia</taxon>
        <taxon>Lophotrochozoa</taxon>
        <taxon>Mollusca</taxon>
        <taxon>Gastropoda</taxon>
        <taxon>Heterobranchia</taxon>
        <taxon>Euthyneura</taxon>
        <taxon>Panpulmonata</taxon>
        <taxon>Sacoglossa</taxon>
        <taxon>Placobranchoidea</taxon>
        <taxon>Plakobranchidae</taxon>
        <taxon>Elysia</taxon>
    </lineage>
</organism>
<dbReference type="InterPro" id="IPR009448">
    <property type="entry name" value="UDP-g_GGtrans"/>
</dbReference>
<protein>
    <submittedName>
        <fullName evidence="3">UDP-glucose:glycoprotein glucosyltransferase 1</fullName>
    </submittedName>
</protein>
<sequence>MAASMERALTMSTMTSLGLILLLSLITVVESKQKPINIALSGKWMSTPILSEASEFLAKESNENFWSFVDRIAEQDAQFFSSASDESKYKAVLKFAGELLSPLQLSLLKFSLSLRALSPAVQMSQQLVEQLDLPSDCAVVIDVNGKYSCNSDDLSDLLASSASRTPTTLYTFDHVYPGIGSGTDAANKEQQRPTVVLYAQLGSAEFKNLHSLLAKKAQQGEITYCLRHFLQEKSETRVPLSGYGVELAIKSTEYKAKDDTKVEGQG</sequence>
<dbReference type="GO" id="GO:0005783">
    <property type="term" value="C:endoplasmic reticulum"/>
    <property type="evidence" value="ECO:0007669"/>
    <property type="project" value="TreeGrafter"/>
</dbReference>